<gene>
    <name evidence="2" type="ORF">AOQ72_08665</name>
</gene>
<dbReference type="InterPro" id="IPR050126">
    <property type="entry name" value="Ap4A_hydrolase"/>
</dbReference>
<dbReference type="SUPFAM" id="SSF56300">
    <property type="entry name" value="Metallo-dependent phosphatases"/>
    <property type="match status" value="1"/>
</dbReference>
<sequence length="248" mass="27901">MSAMKSFARSHPSLPKPQLPDGVRIYAISDIHGCAHLLEPMLRVIDADVARSRPRYAVEVFMGDYIDRGPDTRSTLDILVERSRRGNAVFLKGNHEAFLVRVFEDPSLFEDWIAFGGTQTLMSYGLAPPDLRRDEPASILRDLIRAMPTEHLEFLDNLRLSFSCGDFFFVHAGVRPGVPLAEQTERDLLWIREEFLQSEEQFGKYIVHGHTPVRSAELLANRANIDTGAYATGNLTLMSIQGSRMLAV</sequence>
<dbReference type="GO" id="GO:0008803">
    <property type="term" value="F:bis(5'-nucleosyl)-tetraphosphatase (symmetrical) activity"/>
    <property type="evidence" value="ECO:0007669"/>
    <property type="project" value="TreeGrafter"/>
</dbReference>
<evidence type="ECO:0000313" key="3">
    <source>
        <dbReference type="Proteomes" id="UP000051380"/>
    </source>
</evidence>
<dbReference type="EMBL" id="LJYF01000004">
    <property type="protein sequence ID" value="KRQ01524.1"/>
    <property type="molecule type" value="Genomic_DNA"/>
</dbReference>
<dbReference type="GO" id="GO:0110154">
    <property type="term" value="P:RNA decapping"/>
    <property type="evidence" value="ECO:0007669"/>
    <property type="project" value="TreeGrafter"/>
</dbReference>
<comment type="caution">
    <text evidence="2">The sequence shown here is derived from an EMBL/GenBank/DDBJ whole genome shotgun (WGS) entry which is preliminary data.</text>
</comment>
<reference evidence="2 3" key="1">
    <citation type="submission" date="2015-09" db="EMBL/GenBank/DDBJ databases">
        <title>Draft Genome Sequence of the Strain BR 3267 (Bradyrhizobium yuanmingense) recommended as inoculant for cowpea in Brazil.</title>
        <authorList>
            <person name="Simoes-Araujo J.L."/>
            <person name="Zilli J.E."/>
        </authorList>
    </citation>
    <scope>NUCLEOTIDE SEQUENCE [LARGE SCALE GENOMIC DNA]</scope>
    <source>
        <strain evidence="2 3">BR3267</strain>
    </source>
</reference>
<name>A0A0R3D1I0_9BRAD</name>
<protein>
    <submittedName>
        <fullName evidence="2">Metallophosphoesterase</fullName>
    </submittedName>
</protein>
<dbReference type="PANTHER" id="PTHR42850">
    <property type="entry name" value="METALLOPHOSPHOESTERASE"/>
    <property type="match status" value="1"/>
</dbReference>
<dbReference type="STRING" id="108015.GA0061099_1007255"/>
<dbReference type="InterPro" id="IPR029052">
    <property type="entry name" value="Metallo-depent_PP-like"/>
</dbReference>
<dbReference type="Pfam" id="PF00149">
    <property type="entry name" value="Metallophos"/>
    <property type="match status" value="1"/>
</dbReference>
<dbReference type="InterPro" id="IPR004843">
    <property type="entry name" value="Calcineurin-like_PHP"/>
</dbReference>
<feature type="domain" description="Calcineurin-like phosphoesterase" evidence="1">
    <location>
        <begin position="24"/>
        <end position="216"/>
    </location>
</feature>
<evidence type="ECO:0000259" key="1">
    <source>
        <dbReference type="Pfam" id="PF00149"/>
    </source>
</evidence>
<organism evidence="2 3">
    <name type="scientific">Bradyrhizobium yuanmingense</name>
    <dbReference type="NCBI Taxonomy" id="108015"/>
    <lineage>
        <taxon>Bacteria</taxon>
        <taxon>Pseudomonadati</taxon>
        <taxon>Pseudomonadota</taxon>
        <taxon>Alphaproteobacteria</taxon>
        <taxon>Hyphomicrobiales</taxon>
        <taxon>Nitrobacteraceae</taxon>
        <taxon>Bradyrhizobium</taxon>
    </lineage>
</organism>
<dbReference type="Gene3D" id="3.60.21.10">
    <property type="match status" value="1"/>
</dbReference>
<accession>A0A0R3D1I0</accession>
<dbReference type="GO" id="GO:0016791">
    <property type="term" value="F:phosphatase activity"/>
    <property type="evidence" value="ECO:0007669"/>
    <property type="project" value="TreeGrafter"/>
</dbReference>
<dbReference type="AlphaFoldDB" id="A0A0R3D1I0"/>
<proteinExistence type="predicted"/>
<dbReference type="GO" id="GO:0005737">
    <property type="term" value="C:cytoplasm"/>
    <property type="evidence" value="ECO:0007669"/>
    <property type="project" value="TreeGrafter"/>
</dbReference>
<dbReference type="PANTHER" id="PTHR42850:SF4">
    <property type="entry name" value="ZINC-DEPENDENT ENDOPOLYPHOSPHATASE"/>
    <property type="match status" value="1"/>
</dbReference>
<evidence type="ECO:0000313" key="2">
    <source>
        <dbReference type="EMBL" id="KRQ01524.1"/>
    </source>
</evidence>
<dbReference type="Proteomes" id="UP000051380">
    <property type="component" value="Unassembled WGS sequence"/>
</dbReference>